<evidence type="ECO:0000313" key="3">
    <source>
        <dbReference type="Proteomes" id="UP000774326"/>
    </source>
</evidence>
<name>A0A9P8PV63_WICPI</name>
<evidence type="ECO:0000259" key="1">
    <source>
        <dbReference type="Pfam" id="PF10307"/>
    </source>
</evidence>
<dbReference type="GO" id="GO:0031428">
    <property type="term" value="C:box C/D methylation guide snoRNP complex"/>
    <property type="evidence" value="ECO:0007669"/>
    <property type="project" value="TreeGrafter"/>
</dbReference>
<dbReference type="PANTHER" id="PTHR10335">
    <property type="entry name" value="RRNA 2-O-METHYLTRANSFERASE FIBRILLARIN"/>
    <property type="match status" value="1"/>
</dbReference>
<reference evidence="2" key="2">
    <citation type="submission" date="2021-01" db="EMBL/GenBank/DDBJ databases">
        <authorList>
            <person name="Schikora-Tamarit M.A."/>
        </authorList>
    </citation>
    <scope>NUCLEOTIDE SEQUENCE</scope>
    <source>
        <strain evidence="2">CBS2887</strain>
    </source>
</reference>
<reference evidence="2" key="1">
    <citation type="journal article" date="2021" name="Open Biol.">
        <title>Shared evolutionary footprints suggest mitochondrial oxidative damage underlies multiple complex I losses in fungi.</title>
        <authorList>
            <person name="Schikora-Tamarit M.A."/>
            <person name="Marcet-Houben M."/>
            <person name="Nosek J."/>
            <person name="Gabaldon T."/>
        </authorList>
    </citation>
    <scope>NUCLEOTIDE SEQUENCE</scope>
    <source>
        <strain evidence="2">CBS2887</strain>
    </source>
</reference>
<dbReference type="PANTHER" id="PTHR10335:SF23">
    <property type="entry name" value="OB FOLD-CONTAINING PROTEIN, NUCLEIC ACID BINDING"/>
    <property type="match status" value="1"/>
</dbReference>
<accession>A0A9P8PV63</accession>
<proteinExistence type="predicted"/>
<dbReference type="Pfam" id="PF10307">
    <property type="entry name" value="HAD_SAK_1"/>
    <property type="match status" value="1"/>
</dbReference>
<dbReference type="InterPro" id="IPR018812">
    <property type="entry name" value="SAK_HAD"/>
</dbReference>
<dbReference type="AlphaFoldDB" id="A0A9P8PV63"/>
<keyword evidence="3" id="KW-1185">Reference proteome</keyword>
<dbReference type="GO" id="GO:1990259">
    <property type="term" value="F:histone H2AQ104 methyltransferase activity"/>
    <property type="evidence" value="ECO:0007669"/>
    <property type="project" value="TreeGrafter"/>
</dbReference>
<dbReference type="EMBL" id="JAEUBG010005133">
    <property type="protein sequence ID" value="KAH3678180.1"/>
    <property type="molecule type" value="Genomic_DNA"/>
</dbReference>
<protein>
    <recommendedName>
        <fullName evidence="1">Swiss Army Knife RNA repair protein HAD domain-containing protein</fullName>
    </recommendedName>
</protein>
<gene>
    <name evidence="2" type="ORF">WICPIJ_008915</name>
</gene>
<dbReference type="GO" id="GO:0003723">
    <property type="term" value="F:RNA binding"/>
    <property type="evidence" value="ECO:0007669"/>
    <property type="project" value="TreeGrafter"/>
</dbReference>
<organism evidence="2 3">
    <name type="scientific">Wickerhamomyces pijperi</name>
    <name type="common">Yeast</name>
    <name type="synonym">Pichia pijperi</name>
    <dbReference type="NCBI Taxonomy" id="599730"/>
    <lineage>
        <taxon>Eukaryota</taxon>
        <taxon>Fungi</taxon>
        <taxon>Dikarya</taxon>
        <taxon>Ascomycota</taxon>
        <taxon>Saccharomycotina</taxon>
        <taxon>Saccharomycetes</taxon>
        <taxon>Phaffomycetales</taxon>
        <taxon>Wickerhamomycetaceae</taxon>
        <taxon>Wickerhamomyces</taxon>
    </lineage>
</organism>
<dbReference type="GO" id="GO:0000494">
    <property type="term" value="P:box C/D sno(s)RNA 3'-end processing"/>
    <property type="evidence" value="ECO:0007669"/>
    <property type="project" value="TreeGrafter"/>
</dbReference>
<comment type="caution">
    <text evidence="2">The sequence shown here is derived from an EMBL/GenBank/DDBJ whole genome shotgun (WGS) entry which is preliminary data.</text>
</comment>
<feature type="domain" description="Swiss Army Knife RNA repair protein HAD" evidence="1">
    <location>
        <begin position="54"/>
        <end position="243"/>
    </location>
</feature>
<dbReference type="OrthoDB" id="5596992at2759"/>
<dbReference type="GO" id="GO:0008649">
    <property type="term" value="F:rRNA methyltransferase activity"/>
    <property type="evidence" value="ECO:0007669"/>
    <property type="project" value="TreeGrafter"/>
</dbReference>
<evidence type="ECO:0000313" key="2">
    <source>
        <dbReference type="EMBL" id="KAH3678180.1"/>
    </source>
</evidence>
<dbReference type="Proteomes" id="UP000774326">
    <property type="component" value="Unassembled WGS sequence"/>
</dbReference>
<sequence>MADKEDSKLIESPEKVNPLPYYDCANPTGSREYPSTKPITKLHIYDFDNTIFRSPSPNPNLFHPHSVEMIKRSDIAGGWWGNPWTLRNVGLGWPVETKRKWEGFWNNDIIELIEMSNSDETALCIIMTGRREDRFADSIKELLEIKEIRSDALILKKNIEMDTMSYKCQVIADILEHYNGIVDVTIYDDRRAQLTGFQKFLNSYIKDVRSNLVYHVVPVFLKVYFLDPKAERALVEDMVKEFNAKSIGTTLSLKKSIFYTGYVIPAPERSRLLQLMMYQFPAVFNEDTLADQKILLDFVVVSKHILTKVHEDELLTFPEMRWQITKIGSLDEYNYALKVVPLIFTECMGENEFILPISTNLEAWESHNNKFMFIENYKKIDDWQDCPDFAEHGAFNSDFGKISSFKINETKAVMNGSGNGGGKKRAKGKNSR</sequence>
<dbReference type="GO" id="GO:0032040">
    <property type="term" value="C:small-subunit processome"/>
    <property type="evidence" value="ECO:0007669"/>
    <property type="project" value="TreeGrafter"/>
</dbReference>